<organism evidence="1 2">
    <name type="scientific">Moellerella wisconsensis</name>
    <dbReference type="NCBI Taxonomy" id="158849"/>
    <lineage>
        <taxon>Bacteria</taxon>
        <taxon>Pseudomonadati</taxon>
        <taxon>Pseudomonadota</taxon>
        <taxon>Gammaproteobacteria</taxon>
        <taxon>Enterobacterales</taxon>
        <taxon>Morganellaceae</taxon>
        <taxon>Moellerella</taxon>
    </lineage>
</organism>
<dbReference type="EMBL" id="CP093255">
    <property type="protein sequence ID" value="UNH39962.1"/>
    <property type="molecule type" value="Genomic_DNA"/>
</dbReference>
<evidence type="ECO:0000313" key="1">
    <source>
        <dbReference type="EMBL" id="UNH39962.1"/>
    </source>
</evidence>
<dbReference type="Proteomes" id="UP000829420">
    <property type="component" value="Chromosome"/>
</dbReference>
<reference evidence="1" key="1">
    <citation type="submission" date="2022-03" db="EMBL/GenBank/DDBJ databases">
        <title>ESBL-producing Moellerella wisconsensis and Escherichia marmotae isolated from wild game meat.</title>
        <authorList>
            <person name="Biggel M."/>
        </authorList>
    </citation>
    <scope>NUCLEOTIDE SEQUENCE</scope>
    <source>
        <strain evidence="1">W1</strain>
    </source>
</reference>
<accession>A0ACD3Y9X6</accession>
<sequence>MHMQEKYSSPFAYAWGVFTATIGAMSLDQWAVFIGILCTVGTFAVNFYYKRKEFNLKAVNDGKNT</sequence>
<gene>
    <name evidence="1" type="ORF">MNY70_05830</name>
</gene>
<keyword evidence="2" id="KW-1185">Reference proteome</keyword>
<protein>
    <submittedName>
        <fullName evidence="1">Phage holin family protein</fullName>
    </submittedName>
</protein>
<name>A0ACD3Y9X6_9GAMM</name>
<proteinExistence type="predicted"/>
<evidence type="ECO:0000313" key="2">
    <source>
        <dbReference type="Proteomes" id="UP000829420"/>
    </source>
</evidence>